<sequence length="297" mass="31594">MSEVDRAGHGLPAARRTTATGKEDTTLKPVPDGPPPAPVAQRLRVRYAKRGRLRFTSHRDISRALERALRRADVPVAFSAGFSPHPKISYVGAAAPTGVASEAEYLEISVTRECDPGGLRAALDASLPPGLDVLDVVEAGTGSLADRLECSAWRIRLPGADPALARAAVERFNAAERIEVERLTKKGMRRFDAREAVVSLEAAEEAETTAGQASSQSCVILRMVVRHATPAVRPDDVLTGLRLVADFAPPVPPEVTRLAQGPLDVRTGAPADPFGLDRDNSRGGETEPVSEHVGGDL</sequence>
<dbReference type="InterPro" id="IPR018768">
    <property type="entry name" value="DUF2344"/>
</dbReference>
<comment type="caution">
    <text evidence="3">The sequence shown here is derived from an EMBL/GenBank/DDBJ whole genome shotgun (WGS) entry which is preliminary data.</text>
</comment>
<reference evidence="3" key="1">
    <citation type="journal article" date="2014" name="Int. J. Syst. Evol. Microbiol.">
        <title>Complete genome sequence of Corynebacterium casei LMG S-19264T (=DSM 44701T), isolated from a smear-ripened cheese.</title>
        <authorList>
            <consortium name="US DOE Joint Genome Institute (JGI-PGF)"/>
            <person name="Walter F."/>
            <person name="Albersmeier A."/>
            <person name="Kalinowski J."/>
            <person name="Ruckert C."/>
        </authorList>
    </citation>
    <scope>NUCLEOTIDE SEQUENCE</scope>
    <source>
        <strain evidence="3">JCM 3093</strain>
    </source>
</reference>
<feature type="compositionally biased region" description="Basic and acidic residues" evidence="1">
    <location>
        <begin position="275"/>
        <end position="297"/>
    </location>
</feature>
<dbReference type="EMBL" id="BMQD01000006">
    <property type="protein sequence ID" value="GGK65077.1"/>
    <property type="molecule type" value="Genomic_DNA"/>
</dbReference>
<evidence type="ECO:0000259" key="2">
    <source>
        <dbReference type="Pfam" id="PF10105"/>
    </source>
</evidence>
<protein>
    <submittedName>
        <fullName evidence="3">Radical SAM protein</fullName>
    </submittedName>
</protein>
<reference evidence="3" key="2">
    <citation type="submission" date="2022-09" db="EMBL/GenBank/DDBJ databases">
        <authorList>
            <person name="Sun Q."/>
            <person name="Ohkuma M."/>
        </authorList>
    </citation>
    <scope>NUCLEOTIDE SEQUENCE</scope>
    <source>
        <strain evidence="3">JCM 3093</strain>
    </source>
</reference>
<evidence type="ECO:0000313" key="4">
    <source>
        <dbReference type="Proteomes" id="UP000627984"/>
    </source>
</evidence>
<dbReference type="Proteomes" id="UP000627984">
    <property type="component" value="Unassembled WGS sequence"/>
</dbReference>
<organism evidence="3 4">
    <name type="scientific">Planomonospora parontospora</name>
    <dbReference type="NCBI Taxonomy" id="58119"/>
    <lineage>
        <taxon>Bacteria</taxon>
        <taxon>Bacillati</taxon>
        <taxon>Actinomycetota</taxon>
        <taxon>Actinomycetes</taxon>
        <taxon>Streptosporangiales</taxon>
        <taxon>Streptosporangiaceae</taxon>
        <taxon>Planomonospora</taxon>
    </lineage>
</organism>
<proteinExistence type="predicted"/>
<feature type="region of interest" description="Disordered" evidence="1">
    <location>
        <begin position="1"/>
        <end position="38"/>
    </location>
</feature>
<feature type="domain" description="DUF2344" evidence="2">
    <location>
        <begin position="42"/>
        <end position="234"/>
    </location>
</feature>
<dbReference type="AlphaFoldDB" id="A0AA37BG21"/>
<dbReference type="NCBIfam" id="TIGR03936">
    <property type="entry name" value="sam_1_link_chp"/>
    <property type="match status" value="1"/>
</dbReference>
<dbReference type="Pfam" id="PF10105">
    <property type="entry name" value="DUF2344"/>
    <property type="match status" value="1"/>
</dbReference>
<evidence type="ECO:0000256" key="1">
    <source>
        <dbReference type="SAM" id="MobiDB-lite"/>
    </source>
</evidence>
<accession>A0AA37BG21</accession>
<feature type="region of interest" description="Disordered" evidence="1">
    <location>
        <begin position="251"/>
        <end position="297"/>
    </location>
</feature>
<gene>
    <name evidence="3" type="ORF">GCM10010126_25490</name>
</gene>
<name>A0AA37BG21_9ACTN</name>
<evidence type="ECO:0000313" key="3">
    <source>
        <dbReference type="EMBL" id="GGK65077.1"/>
    </source>
</evidence>